<proteinExistence type="predicted"/>
<organism evidence="1">
    <name type="scientific">Cucumis melo</name>
    <name type="common">Muskmelon</name>
    <dbReference type="NCBI Taxonomy" id="3656"/>
    <lineage>
        <taxon>Eukaryota</taxon>
        <taxon>Viridiplantae</taxon>
        <taxon>Streptophyta</taxon>
        <taxon>Embryophyta</taxon>
        <taxon>Tracheophyta</taxon>
        <taxon>Spermatophyta</taxon>
        <taxon>Magnoliopsida</taxon>
        <taxon>eudicotyledons</taxon>
        <taxon>Gunneridae</taxon>
        <taxon>Pentapetalae</taxon>
        <taxon>rosids</taxon>
        <taxon>fabids</taxon>
        <taxon>Cucurbitales</taxon>
        <taxon>Cucurbitaceae</taxon>
        <taxon>Benincaseae</taxon>
        <taxon>Cucumis</taxon>
    </lineage>
</organism>
<reference evidence="1" key="1">
    <citation type="submission" date="2023-03" db="UniProtKB">
        <authorList>
            <consortium name="EnsemblPlants"/>
        </authorList>
    </citation>
    <scope>IDENTIFICATION</scope>
</reference>
<accession>A0A9I9EKT5</accession>
<dbReference type="Gramene" id="MELO3C035169.2.1">
    <property type="protein sequence ID" value="MELO3C035169.2.1"/>
    <property type="gene ID" value="MELO3C035169.2"/>
</dbReference>
<sequence>MEGKLLVLNNAELFLEGEDDFPLKSLEGEKGGVGSISATSSAIVGMRKKTIVKPFSRRNELLVSCMHHSSTSNHYE</sequence>
<evidence type="ECO:0000313" key="1">
    <source>
        <dbReference type="EnsemblPlants" id="MELO3C035169.2.1"/>
    </source>
</evidence>
<protein>
    <submittedName>
        <fullName evidence="1">Uncharacterized protein</fullName>
    </submittedName>
</protein>
<dbReference type="AlphaFoldDB" id="A0A9I9EKT5"/>
<name>A0A9I9EKT5_CUCME</name>
<dbReference type="EnsemblPlants" id="MELO3C035169.2.1">
    <property type="protein sequence ID" value="MELO3C035169.2.1"/>
    <property type="gene ID" value="MELO3C035169.2"/>
</dbReference>